<organism evidence="2">
    <name type="scientific">Candidatus Kentrum sp. FW</name>
    <dbReference type="NCBI Taxonomy" id="2126338"/>
    <lineage>
        <taxon>Bacteria</taxon>
        <taxon>Pseudomonadati</taxon>
        <taxon>Pseudomonadota</taxon>
        <taxon>Gammaproteobacteria</taxon>
        <taxon>Candidatus Kentrum</taxon>
    </lineage>
</organism>
<sequence length="181" mass="19553">MWRELPSIIQLGIKSLLLHKPRSGLTMLGVVSGDIFIPITAAKGRFGERNIKRTAGSWVSEQVALHELQARVRDRERIGATAGAIRAMLARFHKKPDVEVIVPLELLAQARETQRLFTIVLGSIAAISLLVGGIGIMNIVLASVTLNAPAKSVSAAPSGRGNDTSSYSSRWKPWCSRYAAG</sequence>
<dbReference type="GO" id="GO:0005886">
    <property type="term" value="C:plasma membrane"/>
    <property type="evidence" value="ECO:0007669"/>
    <property type="project" value="TreeGrafter"/>
</dbReference>
<feature type="transmembrane region" description="Helical" evidence="1">
    <location>
        <begin position="116"/>
        <end position="141"/>
    </location>
</feature>
<protein>
    <submittedName>
        <fullName evidence="2">Putative ABC transport system permease protein</fullName>
    </submittedName>
</protein>
<dbReference type="GO" id="GO:0022857">
    <property type="term" value="F:transmembrane transporter activity"/>
    <property type="evidence" value="ECO:0007669"/>
    <property type="project" value="TreeGrafter"/>
</dbReference>
<evidence type="ECO:0000256" key="1">
    <source>
        <dbReference type="SAM" id="Phobius"/>
    </source>
</evidence>
<keyword evidence="1" id="KW-0812">Transmembrane</keyword>
<keyword evidence="1" id="KW-1133">Transmembrane helix</keyword>
<reference evidence="2" key="1">
    <citation type="submission" date="2019-02" db="EMBL/GenBank/DDBJ databases">
        <authorList>
            <person name="Gruber-Vodicka R. H."/>
            <person name="Seah K. B. B."/>
        </authorList>
    </citation>
    <scope>NUCLEOTIDE SEQUENCE</scope>
    <source>
        <strain evidence="2">BECK_BZ131</strain>
    </source>
</reference>
<proteinExistence type="predicted"/>
<dbReference type="InterPro" id="IPR050250">
    <property type="entry name" value="Macrolide_Exporter_MacB"/>
</dbReference>
<evidence type="ECO:0000313" key="2">
    <source>
        <dbReference type="EMBL" id="VFJ77543.1"/>
    </source>
</evidence>
<dbReference type="PANTHER" id="PTHR30572">
    <property type="entry name" value="MEMBRANE COMPONENT OF TRANSPORTER-RELATED"/>
    <property type="match status" value="1"/>
</dbReference>
<dbReference type="PANTHER" id="PTHR30572:SF4">
    <property type="entry name" value="ABC TRANSPORTER PERMEASE YTRF"/>
    <property type="match status" value="1"/>
</dbReference>
<dbReference type="AlphaFoldDB" id="A0A450U359"/>
<accession>A0A450U359</accession>
<dbReference type="EMBL" id="CAADFE010000128">
    <property type="protein sequence ID" value="VFJ77543.1"/>
    <property type="molecule type" value="Genomic_DNA"/>
</dbReference>
<name>A0A450U359_9GAMM</name>
<keyword evidence="1" id="KW-0472">Membrane</keyword>
<gene>
    <name evidence="2" type="ORF">BECKFW1821C_GA0114237_11288</name>
</gene>